<comment type="caution">
    <text evidence="1">The sequence shown here is derived from an EMBL/GenBank/DDBJ whole genome shotgun (WGS) entry which is preliminary data.</text>
</comment>
<dbReference type="Pfam" id="PF06949">
    <property type="entry name" value="DUF1292"/>
    <property type="match status" value="1"/>
</dbReference>
<dbReference type="InterPro" id="IPR022203">
    <property type="entry name" value="DUF3727"/>
</dbReference>
<dbReference type="EMBL" id="JBHZOL010000004">
    <property type="protein sequence ID" value="MFE4104848.1"/>
    <property type="molecule type" value="Genomic_DNA"/>
</dbReference>
<dbReference type="InterPro" id="IPR009711">
    <property type="entry name" value="UPF0473"/>
</dbReference>
<dbReference type="PANTHER" id="PTHR36061">
    <property type="match status" value="1"/>
</dbReference>
<reference evidence="1 2" key="1">
    <citation type="submission" date="2024-10" db="EMBL/GenBank/DDBJ databases">
        <authorList>
            <person name="Ratan Roy A."/>
            <person name="Morales Sandoval P.H."/>
            <person name="De Los Santos Villalobos S."/>
            <person name="Chakraborty S."/>
            <person name="Mukherjee J."/>
        </authorList>
    </citation>
    <scope>NUCLEOTIDE SEQUENCE [LARGE SCALE GENOMIC DNA]</scope>
    <source>
        <strain evidence="1 2">S1</strain>
    </source>
</reference>
<name>A0ABW6I9N1_9CYAN</name>
<organism evidence="1 2">
    <name type="scientific">Almyronema epifaneia S1</name>
    <dbReference type="NCBI Taxonomy" id="2991925"/>
    <lineage>
        <taxon>Bacteria</taxon>
        <taxon>Bacillati</taxon>
        <taxon>Cyanobacteriota</taxon>
        <taxon>Cyanophyceae</taxon>
        <taxon>Nodosilineales</taxon>
        <taxon>Nodosilineaceae</taxon>
        <taxon>Almyronema</taxon>
        <taxon>Almyronema epifaneia</taxon>
    </lineage>
</organism>
<evidence type="ECO:0000313" key="1">
    <source>
        <dbReference type="EMBL" id="MFE4104848.1"/>
    </source>
</evidence>
<gene>
    <name evidence="1" type="ORF">ACFVKH_01075</name>
</gene>
<dbReference type="Pfam" id="PF12527">
    <property type="entry name" value="DUF3727"/>
    <property type="match status" value="1"/>
</dbReference>
<dbReference type="PANTHER" id="PTHR36061:SF3">
    <property type="entry name" value="OS04G0692200 PROTEIN"/>
    <property type="match status" value="1"/>
</dbReference>
<keyword evidence="2" id="KW-1185">Reference proteome</keyword>
<dbReference type="RefSeq" id="WP_377960514.1">
    <property type="nucleotide sequence ID" value="NZ_JBHZOL010000004.1"/>
</dbReference>
<accession>A0ABW6I9N1</accession>
<protein>
    <submittedName>
        <fullName evidence="1">DUF3727 domain-containing protein</fullName>
    </submittedName>
</protein>
<proteinExistence type="predicted"/>
<sequence length="187" mass="21086">MADEANEMRDAEVILADEAGRSLPCFIEQTIPIEDQEYLLLIPVDAPIEIFMWQADPDSDDEDEVLVDVDEADIDSLFATARAVLAEQDLILQRTALTLTAAGNLPEPNDEDCFTLEVDEGPDPQTEEFQILATFFQDDQEYTLCTPLEPLLFFAKENAVGDIELVTPEEFQQVRLQIEDKLFDVLD</sequence>
<dbReference type="Proteomes" id="UP001600165">
    <property type="component" value="Unassembled WGS sequence"/>
</dbReference>
<evidence type="ECO:0000313" key="2">
    <source>
        <dbReference type="Proteomes" id="UP001600165"/>
    </source>
</evidence>